<dbReference type="InterPro" id="IPR013320">
    <property type="entry name" value="ConA-like_dom_sf"/>
</dbReference>
<comment type="caution">
    <text evidence="10">The sequence shown here is derived from an EMBL/GenBank/DDBJ whole genome shotgun (WGS) entry which is preliminary data.</text>
</comment>
<dbReference type="Pfam" id="PF00840">
    <property type="entry name" value="Glyco_hydro_7"/>
    <property type="match status" value="1"/>
</dbReference>
<keyword evidence="3" id="KW-0732">Signal</keyword>
<evidence type="ECO:0000256" key="7">
    <source>
        <dbReference type="ARBA" id="ARBA00023295"/>
    </source>
</evidence>
<evidence type="ECO:0000256" key="2">
    <source>
        <dbReference type="ARBA" id="ARBA00006044"/>
    </source>
</evidence>
<keyword evidence="4 9" id="KW-0378">Hydrolase</keyword>
<evidence type="ECO:0000256" key="9">
    <source>
        <dbReference type="RuleBase" id="RU361164"/>
    </source>
</evidence>
<dbReference type="PANTHER" id="PTHR33753">
    <property type="entry name" value="1,4-BETA-D-GLUCAN CELLOBIOHYDROLASE B"/>
    <property type="match status" value="1"/>
</dbReference>
<evidence type="ECO:0000256" key="6">
    <source>
        <dbReference type="ARBA" id="ARBA00023277"/>
    </source>
</evidence>
<dbReference type="InterPro" id="IPR001722">
    <property type="entry name" value="Glyco_hydro_7"/>
</dbReference>
<comment type="catalytic activity">
    <reaction evidence="1">
        <text>Hydrolysis of (1-&gt;4)-beta-D-glucosidic linkages in cellulose and cellotetraose, releasing cellobiose from the non-reducing ends of the chains.</text>
        <dbReference type="EC" id="3.2.1.91"/>
    </reaction>
</comment>
<organism evidence="10 11">
    <name type="scientific">Staphylotrichum tortipilum</name>
    <dbReference type="NCBI Taxonomy" id="2831512"/>
    <lineage>
        <taxon>Eukaryota</taxon>
        <taxon>Fungi</taxon>
        <taxon>Dikarya</taxon>
        <taxon>Ascomycota</taxon>
        <taxon>Pezizomycotina</taxon>
        <taxon>Sordariomycetes</taxon>
        <taxon>Sordariomycetidae</taxon>
        <taxon>Sordariales</taxon>
        <taxon>Chaetomiaceae</taxon>
        <taxon>Staphylotrichum</taxon>
    </lineage>
</organism>
<evidence type="ECO:0000256" key="5">
    <source>
        <dbReference type="ARBA" id="ARBA00023001"/>
    </source>
</evidence>
<dbReference type="GO" id="GO:0016162">
    <property type="term" value="F:cellulose 1,4-beta-cellobiosidase activity"/>
    <property type="evidence" value="ECO:0007669"/>
    <property type="project" value="UniProtKB-EC"/>
</dbReference>
<evidence type="ECO:0000313" key="11">
    <source>
        <dbReference type="Proteomes" id="UP001303889"/>
    </source>
</evidence>
<evidence type="ECO:0000256" key="1">
    <source>
        <dbReference type="ARBA" id="ARBA00001641"/>
    </source>
</evidence>
<proteinExistence type="inferred from homology"/>
<keyword evidence="6" id="KW-0119">Carbohydrate metabolism</keyword>
<reference evidence="10" key="2">
    <citation type="submission" date="2023-05" db="EMBL/GenBank/DDBJ databases">
        <authorList>
            <consortium name="Lawrence Berkeley National Laboratory"/>
            <person name="Steindorff A."/>
            <person name="Hensen N."/>
            <person name="Bonometti L."/>
            <person name="Westerberg I."/>
            <person name="Brannstrom I.O."/>
            <person name="Guillou S."/>
            <person name="Cros-Aarteil S."/>
            <person name="Calhoun S."/>
            <person name="Haridas S."/>
            <person name="Kuo A."/>
            <person name="Mondo S."/>
            <person name="Pangilinan J."/>
            <person name="Riley R."/>
            <person name="Labutti K."/>
            <person name="Andreopoulos B."/>
            <person name="Lipzen A."/>
            <person name="Chen C."/>
            <person name="Yanf M."/>
            <person name="Daum C."/>
            <person name="Ng V."/>
            <person name="Clum A."/>
            <person name="Ohm R."/>
            <person name="Martin F."/>
            <person name="Silar P."/>
            <person name="Natvig D."/>
            <person name="Lalanne C."/>
            <person name="Gautier V."/>
            <person name="Ament-Velasquez S.L."/>
            <person name="Kruys A."/>
            <person name="Hutchinson M.I."/>
            <person name="Powell A.J."/>
            <person name="Barry K."/>
            <person name="Miller A.N."/>
            <person name="Grigoriev I.V."/>
            <person name="Debuchy R."/>
            <person name="Gladieux P."/>
            <person name="Thoren M.H."/>
            <person name="Johannesson H."/>
        </authorList>
    </citation>
    <scope>NUCLEOTIDE SEQUENCE</scope>
    <source>
        <strain evidence="10">CBS 103.79</strain>
    </source>
</reference>
<keyword evidence="8 9" id="KW-0624">Polysaccharide degradation</keyword>
<keyword evidence="7 9" id="KW-0326">Glycosidase</keyword>
<dbReference type="PRINTS" id="PR00734">
    <property type="entry name" value="GLHYDRLASE7"/>
</dbReference>
<evidence type="ECO:0000256" key="8">
    <source>
        <dbReference type="ARBA" id="ARBA00023326"/>
    </source>
</evidence>
<keyword evidence="5 9" id="KW-0136">Cellulose degradation</keyword>
<accession>A0AAN6RPS3</accession>
<evidence type="ECO:0000256" key="4">
    <source>
        <dbReference type="ARBA" id="ARBA00022801"/>
    </source>
</evidence>
<comment type="similarity">
    <text evidence="2 9">Belongs to the glycosyl hydrolase 7 (cellulase C) family.</text>
</comment>
<dbReference type="InterPro" id="IPR037019">
    <property type="entry name" value="Glyco_hydro_7_sf"/>
</dbReference>
<evidence type="ECO:0000256" key="3">
    <source>
        <dbReference type="ARBA" id="ARBA00022729"/>
    </source>
</evidence>
<dbReference type="Proteomes" id="UP001303889">
    <property type="component" value="Unassembled WGS sequence"/>
</dbReference>
<evidence type="ECO:0000313" key="10">
    <source>
        <dbReference type="EMBL" id="KAK3898309.1"/>
    </source>
</evidence>
<sequence length="144" mass="15169">MACAANCCLDGSGGYQSTHGVSTSGNAATLNFVTNGLYATNTGSHMFNLLGKEFTFDINVANLPCGLNDALYFVNMDKDGGLSKYPTNKAGAKYGTGYCDTQCAMDLKWINGQGNVQGWTLSTNDKNSGVGQLGSCCNEICWNS</sequence>
<gene>
    <name evidence="10" type="ORF">C8A05DRAFT_47334</name>
</gene>
<dbReference type="PANTHER" id="PTHR33753:SF2">
    <property type="entry name" value="GLYCOSIDE HYDROLASE FAMILY 7 PROTEIN"/>
    <property type="match status" value="1"/>
</dbReference>
<dbReference type="Gene3D" id="2.70.100.10">
    <property type="entry name" value="Glycoside hydrolase, family 7, domain"/>
    <property type="match status" value="1"/>
</dbReference>
<dbReference type="EMBL" id="MU855960">
    <property type="protein sequence ID" value="KAK3898309.1"/>
    <property type="molecule type" value="Genomic_DNA"/>
</dbReference>
<protein>
    <recommendedName>
        <fullName evidence="9">Glucanase</fullName>
        <ecNumber evidence="9">3.2.1.-</ecNumber>
    </recommendedName>
</protein>
<reference evidence="10" key="1">
    <citation type="journal article" date="2023" name="Mol. Phylogenet. Evol.">
        <title>Genome-scale phylogeny and comparative genomics of the fungal order Sordariales.</title>
        <authorList>
            <person name="Hensen N."/>
            <person name="Bonometti L."/>
            <person name="Westerberg I."/>
            <person name="Brannstrom I.O."/>
            <person name="Guillou S."/>
            <person name="Cros-Aarteil S."/>
            <person name="Calhoun S."/>
            <person name="Haridas S."/>
            <person name="Kuo A."/>
            <person name="Mondo S."/>
            <person name="Pangilinan J."/>
            <person name="Riley R."/>
            <person name="LaButti K."/>
            <person name="Andreopoulos B."/>
            <person name="Lipzen A."/>
            <person name="Chen C."/>
            <person name="Yan M."/>
            <person name="Daum C."/>
            <person name="Ng V."/>
            <person name="Clum A."/>
            <person name="Steindorff A."/>
            <person name="Ohm R.A."/>
            <person name="Martin F."/>
            <person name="Silar P."/>
            <person name="Natvig D.O."/>
            <person name="Lalanne C."/>
            <person name="Gautier V."/>
            <person name="Ament-Velasquez S.L."/>
            <person name="Kruys A."/>
            <person name="Hutchinson M.I."/>
            <person name="Powell A.J."/>
            <person name="Barry K."/>
            <person name="Miller A.N."/>
            <person name="Grigoriev I.V."/>
            <person name="Debuchy R."/>
            <person name="Gladieux P."/>
            <person name="Hiltunen Thoren M."/>
            <person name="Johannesson H."/>
        </authorList>
    </citation>
    <scope>NUCLEOTIDE SEQUENCE</scope>
    <source>
        <strain evidence="10">CBS 103.79</strain>
    </source>
</reference>
<keyword evidence="11" id="KW-1185">Reference proteome</keyword>
<dbReference type="GO" id="GO:0030245">
    <property type="term" value="P:cellulose catabolic process"/>
    <property type="evidence" value="ECO:0007669"/>
    <property type="project" value="UniProtKB-KW"/>
</dbReference>
<dbReference type="EC" id="3.2.1.-" evidence="9"/>
<name>A0AAN6RPS3_9PEZI</name>
<dbReference type="SUPFAM" id="SSF49899">
    <property type="entry name" value="Concanavalin A-like lectins/glucanases"/>
    <property type="match status" value="1"/>
</dbReference>
<dbReference type="AlphaFoldDB" id="A0AAN6RPS3"/>